<dbReference type="RefSeq" id="WP_037644820.1">
    <property type="nucleotide sequence ID" value="NZ_BAABTN010000029.1"/>
</dbReference>
<dbReference type="AlphaFoldDB" id="A0A4D4LQI6"/>
<accession>A0A4D4LQI6</accession>
<evidence type="ECO:0000313" key="2">
    <source>
        <dbReference type="Proteomes" id="UP000302139"/>
    </source>
</evidence>
<organism evidence="1 2">
    <name type="scientific">Streptomyces avermitilis</name>
    <dbReference type="NCBI Taxonomy" id="33903"/>
    <lineage>
        <taxon>Bacteria</taxon>
        <taxon>Bacillati</taxon>
        <taxon>Actinomycetota</taxon>
        <taxon>Actinomycetes</taxon>
        <taxon>Kitasatosporales</taxon>
        <taxon>Streptomycetaceae</taxon>
        <taxon>Streptomyces</taxon>
    </lineage>
</organism>
<name>A0A4D4LQI6_STRAX</name>
<reference evidence="1 2" key="1">
    <citation type="submission" date="2019-04" db="EMBL/GenBank/DDBJ databases">
        <title>Draft genome sequences of Streptomyces avermitilis NBRC 14893.</title>
        <authorList>
            <person name="Komaki H."/>
            <person name="Tamura T."/>
            <person name="Hosoyama A."/>
        </authorList>
    </citation>
    <scope>NUCLEOTIDE SEQUENCE [LARGE SCALE GENOMIC DNA]</scope>
    <source>
        <strain evidence="1 2">NBRC 14893</strain>
    </source>
</reference>
<comment type="caution">
    <text evidence="1">The sequence shown here is derived from an EMBL/GenBank/DDBJ whole genome shotgun (WGS) entry which is preliminary data.</text>
</comment>
<evidence type="ECO:0000313" key="1">
    <source>
        <dbReference type="EMBL" id="GDY63542.1"/>
    </source>
</evidence>
<dbReference type="GeneID" id="41540660"/>
<gene>
    <name evidence="1" type="ORF">SAV14893_029350</name>
</gene>
<protein>
    <submittedName>
        <fullName evidence="1">Uncharacterized protein</fullName>
    </submittedName>
</protein>
<dbReference type="EMBL" id="BJHX01000001">
    <property type="protein sequence ID" value="GDY63542.1"/>
    <property type="molecule type" value="Genomic_DNA"/>
</dbReference>
<dbReference type="Proteomes" id="UP000302139">
    <property type="component" value="Unassembled WGS sequence"/>
</dbReference>
<sequence length="182" mass="18792">MKLMGDAALSVLRAGRAVAGGSGDAGRLHDAYNGLANLAGFPPLKEPKNAVALAEKCIALAIDIRSASWAIGCVEQPDRLPAFAPAQGDSDAPEAEVNHARHSLVACAPDEWGTGALRFALGHVLSVQSPIPAFLYGSLIEDVAKGIQASRQKALTELLRDIQRLPPHIGPPDLGPGGGIGI</sequence>
<proteinExistence type="predicted"/>